<feature type="region of interest" description="Disordered" evidence="1">
    <location>
        <begin position="1"/>
        <end position="31"/>
    </location>
</feature>
<gene>
    <name evidence="2" type="ORF">VFH_I399680</name>
</gene>
<protein>
    <submittedName>
        <fullName evidence="2">Uncharacterized protein</fullName>
    </submittedName>
</protein>
<dbReference type="PANTHER" id="PTHR33914:SF18">
    <property type="entry name" value="DUF688 FAMILY PROTEIN"/>
    <property type="match status" value="1"/>
</dbReference>
<organism evidence="2 3">
    <name type="scientific">Vicia faba</name>
    <name type="common">Broad bean</name>
    <name type="synonym">Faba vulgaris</name>
    <dbReference type="NCBI Taxonomy" id="3906"/>
    <lineage>
        <taxon>Eukaryota</taxon>
        <taxon>Viridiplantae</taxon>
        <taxon>Streptophyta</taxon>
        <taxon>Embryophyta</taxon>
        <taxon>Tracheophyta</taxon>
        <taxon>Spermatophyta</taxon>
        <taxon>Magnoliopsida</taxon>
        <taxon>eudicotyledons</taxon>
        <taxon>Gunneridae</taxon>
        <taxon>Pentapetalae</taxon>
        <taxon>rosids</taxon>
        <taxon>fabids</taxon>
        <taxon>Fabales</taxon>
        <taxon>Fabaceae</taxon>
        <taxon>Papilionoideae</taxon>
        <taxon>50 kb inversion clade</taxon>
        <taxon>NPAAA clade</taxon>
        <taxon>Hologalegina</taxon>
        <taxon>IRL clade</taxon>
        <taxon>Fabeae</taxon>
        <taxon>Vicia</taxon>
    </lineage>
</organism>
<dbReference type="PANTHER" id="PTHR33914">
    <property type="entry name" value="18S PRE-RIBOSOMAL ASSEMBLY PROTEIN GAR2-LIKE PROTEIN"/>
    <property type="match status" value="1"/>
</dbReference>
<sequence length="339" mass="38746">MWSSKVGSKKHTHSFRCEDPISPNHKKNLHDRTKNNHNFVIREVPIHKVFNVEHCTNNTSRDFSDFVEGKNYSSTGMNGSDYDTPELVVFIQEDRHQQYVKDICIDRRISPERKCDMNGSRTSDLNLGIMETMSNNFFRPNCASQHPSFKEAMKVHGFRNLMKSEMELALGDRLTIDHHLTKKTTSETLREAFKRERNLTRSFENRQRNSILGTSGSRVEFPPHCRKCLQVNDRNVYRPDISYLQSLTTISEQRKVDCSEEISNNALESQSGSTPCISHAKNSSIASHQSNGSIGSANSFSFPILPVEWVGSPVKMMEADKSLSRKHGWGKIWLPCCCD</sequence>
<evidence type="ECO:0000313" key="2">
    <source>
        <dbReference type="EMBL" id="CAI8589584.1"/>
    </source>
</evidence>
<dbReference type="AlphaFoldDB" id="A0AAV0YYG6"/>
<dbReference type="EMBL" id="OX451736">
    <property type="protein sequence ID" value="CAI8589584.1"/>
    <property type="molecule type" value="Genomic_DNA"/>
</dbReference>
<keyword evidence="3" id="KW-1185">Reference proteome</keyword>
<evidence type="ECO:0000256" key="1">
    <source>
        <dbReference type="SAM" id="MobiDB-lite"/>
    </source>
</evidence>
<dbReference type="GO" id="GO:0009786">
    <property type="term" value="P:regulation of asymmetric cell division"/>
    <property type="evidence" value="ECO:0007669"/>
    <property type="project" value="InterPro"/>
</dbReference>
<accession>A0AAV0YYG6</accession>
<name>A0AAV0YYG6_VICFA</name>
<evidence type="ECO:0000313" key="3">
    <source>
        <dbReference type="Proteomes" id="UP001157006"/>
    </source>
</evidence>
<reference evidence="2 3" key="1">
    <citation type="submission" date="2023-01" db="EMBL/GenBank/DDBJ databases">
        <authorList>
            <person name="Kreplak J."/>
        </authorList>
    </citation>
    <scope>NUCLEOTIDE SEQUENCE [LARGE SCALE GENOMIC DNA]</scope>
</reference>
<dbReference type="Proteomes" id="UP001157006">
    <property type="component" value="Chromosome 1L"/>
</dbReference>
<dbReference type="InterPro" id="IPR040378">
    <property type="entry name" value="BASL"/>
</dbReference>
<proteinExistence type="predicted"/>